<protein>
    <submittedName>
        <fullName evidence="2">EVE domain-containing protein</fullName>
    </submittedName>
</protein>
<dbReference type="InterPro" id="IPR015947">
    <property type="entry name" value="PUA-like_sf"/>
</dbReference>
<evidence type="ECO:0000259" key="1">
    <source>
        <dbReference type="Pfam" id="PF01878"/>
    </source>
</evidence>
<dbReference type="Gene3D" id="3.10.590.10">
    <property type="entry name" value="ph1033 like domains"/>
    <property type="match status" value="1"/>
</dbReference>
<dbReference type="Proteomes" id="UP000319897">
    <property type="component" value="Unassembled WGS sequence"/>
</dbReference>
<dbReference type="Pfam" id="PF01878">
    <property type="entry name" value="EVE"/>
    <property type="match status" value="1"/>
</dbReference>
<dbReference type="InterPro" id="IPR047197">
    <property type="entry name" value="THYN1-like_EVE"/>
</dbReference>
<reference evidence="2 3" key="1">
    <citation type="submission" date="2019-06" db="EMBL/GenBank/DDBJ databases">
        <authorList>
            <person name="Lee I."/>
            <person name="Jang G.I."/>
            <person name="Hwang C.Y."/>
        </authorList>
    </citation>
    <scope>NUCLEOTIDE SEQUENCE [LARGE SCALE GENOMIC DNA]</scope>
    <source>
        <strain evidence="2 3">PAMC 28131</strain>
    </source>
</reference>
<accession>A0A501XIS8</accession>
<organism evidence="2 3">
    <name type="scientific">Sandaracinobacter neustonicus</name>
    <dbReference type="NCBI Taxonomy" id="1715348"/>
    <lineage>
        <taxon>Bacteria</taxon>
        <taxon>Pseudomonadati</taxon>
        <taxon>Pseudomonadota</taxon>
        <taxon>Alphaproteobacteria</taxon>
        <taxon>Sphingomonadales</taxon>
        <taxon>Sphingosinicellaceae</taxon>
        <taxon>Sandaracinobacter</taxon>
    </lineage>
</organism>
<dbReference type="SUPFAM" id="SSF88697">
    <property type="entry name" value="PUA domain-like"/>
    <property type="match status" value="1"/>
</dbReference>
<comment type="caution">
    <text evidence="2">The sequence shown here is derived from an EMBL/GenBank/DDBJ whole genome shotgun (WGS) entry which is preliminary data.</text>
</comment>
<feature type="domain" description="EVE" evidence="1">
    <location>
        <begin position="3"/>
        <end position="133"/>
    </location>
</feature>
<dbReference type="EMBL" id="VFSU01000026">
    <property type="protein sequence ID" value="TPE60542.1"/>
    <property type="molecule type" value="Genomic_DNA"/>
</dbReference>
<dbReference type="InterPro" id="IPR002740">
    <property type="entry name" value="EVE_domain"/>
</dbReference>
<evidence type="ECO:0000313" key="3">
    <source>
        <dbReference type="Proteomes" id="UP000319897"/>
    </source>
</evidence>
<keyword evidence="3" id="KW-1185">Reference proteome</keyword>
<name>A0A501XIS8_9SPHN</name>
<dbReference type="PANTHER" id="PTHR14087:SF7">
    <property type="entry name" value="THYMOCYTE NUCLEAR PROTEIN 1"/>
    <property type="match status" value="1"/>
</dbReference>
<dbReference type="PANTHER" id="PTHR14087">
    <property type="entry name" value="THYMOCYTE NUCLEAR PROTEIN 1"/>
    <property type="match status" value="1"/>
</dbReference>
<sequence>MTNRWLLKSEPDVYSYDDLVKDGETLWTGVRNNTAALNMKKMQVGDEGFFYHSNIGKEVVAICRISKLAAPDPTDETGRWVAVTIEPVRKLPRPVTLAEMKAEPKLEGFELIRQSRLSVVPVRDAEWAQILAMAG</sequence>
<evidence type="ECO:0000313" key="2">
    <source>
        <dbReference type="EMBL" id="TPE60542.1"/>
    </source>
</evidence>
<gene>
    <name evidence="2" type="ORF">FJQ54_11125</name>
</gene>
<dbReference type="CDD" id="cd21133">
    <property type="entry name" value="EVE"/>
    <property type="match status" value="1"/>
</dbReference>
<proteinExistence type="predicted"/>
<dbReference type="OrthoDB" id="9791347at2"/>
<dbReference type="RefSeq" id="WP_140928478.1">
    <property type="nucleotide sequence ID" value="NZ_VFSU01000026.1"/>
</dbReference>
<dbReference type="InterPro" id="IPR052181">
    <property type="entry name" value="5hmC_binding"/>
</dbReference>
<dbReference type="AlphaFoldDB" id="A0A501XIS8"/>